<dbReference type="GO" id="GO:0043190">
    <property type="term" value="C:ATP-binding cassette (ABC) transporter complex"/>
    <property type="evidence" value="ECO:0007669"/>
    <property type="project" value="InterPro"/>
</dbReference>
<sequence>MTSGAGVHLVDLHRAYAGVPALDGLDLRVEPGELVSLLGPSGCGKTTALRVLGGLETVDRGQVLVGGKDVTDVPAHRRDMGMVFQAYSLFPNLTARDNVGFGLRLRKVSGAEERRRAGELLELVGLGQQAGKYPHQMSGGQQQRVALARALAIQPRVLLLDEPLSALDAQVRVALREEIRRIQTELAITTLFVTHDQEEALAISDRVGVMSRGRLEQLAAPATVYQQPATPFVAEFIGVTNSFAGTVADGAVLLPEGNRLPASVVAQRPAGSPVRVLVRPGDLQVRTDGPGALAGTVLTQSFLGPVTRLGVKLPQGDVVRVDVPSERAAATPTGASVELSVDPGAAMLATDGAA</sequence>
<dbReference type="Gene3D" id="3.40.50.300">
    <property type="entry name" value="P-loop containing nucleotide triphosphate hydrolases"/>
    <property type="match status" value="1"/>
</dbReference>
<dbReference type="FunFam" id="3.40.50.300:FF:000425">
    <property type="entry name" value="Probable ABC transporter, ATP-binding subunit"/>
    <property type="match status" value="1"/>
</dbReference>
<evidence type="ECO:0000256" key="3">
    <source>
        <dbReference type="ARBA" id="ARBA00022840"/>
    </source>
</evidence>
<dbReference type="Pfam" id="PF08402">
    <property type="entry name" value="TOBE_2"/>
    <property type="match status" value="1"/>
</dbReference>
<organism evidence="6">
    <name type="scientific">uncultured Frankineae bacterium</name>
    <dbReference type="NCBI Taxonomy" id="437475"/>
    <lineage>
        <taxon>Bacteria</taxon>
        <taxon>Bacillati</taxon>
        <taxon>Actinomycetota</taxon>
        <taxon>Actinomycetes</taxon>
        <taxon>Frankiales</taxon>
        <taxon>environmental samples</taxon>
    </lineage>
</organism>
<evidence type="ECO:0000256" key="4">
    <source>
        <dbReference type="ARBA" id="ARBA00066388"/>
    </source>
</evidence>
<dbReference type="InterPro" id="IPR027417">
    <property type="entry name" value="P-loop_NTPase"/>
</dbReference>
<dbReference type="PROSITE" id="PS00211">
    <property type="entry name" value="ABC_TRANSPORTER_1"/>
    <property type="match status" value="1"/>
</dbReference>
<evidence type="ECO:0000256" key="1">
    <source>
        <dbReference type="ARBA" id="ARBA00022448"/>
    </source>
</evidence>
<dbReference type="SUPFAM" id="SSF52540">
    <property type="entry name" value="P-loop containing nucleoside triphosphate hydrolases"/>
    <property type="match status" value="1"/>
</dbReference>
<dbReference type="InterPro" id="IPR050093">
    <property type="entry name" value="ABC_SmlMolc_Importer"/>
</dbReference>
<accession>A0A6J4KYH3</accession>
<dbReference type="Gene3D" id="2.40.50.100">
    <property type="match status" value="1"/>
</dbReference>
<dbReference type="GO" id="GO:0016887">
    <property type="term" value="F:ATP hydrolysis activity"/>
    <property type="evidence" value="ECO:0007669"/>
    <property type="project" value="InterPro"/>
</dbReference>
<gene>
    <name evidence="6" type="ORF">AVDCRST_MAG16-620</name>
</gene>
<dbReference type="PANTHER" id="PTHR42781:SF4">
    <property type="entry name" value="SPERMIDINE_PUTRESCINE IMPORT ATP-BINDING PROTEIN POTA"/>
    <property type="match status" value="1"/>
</dbReference>
<dbReference type="InterPro" id="IPR013611">
    <property type="entry name" value="Transp-assoc_OB_typ2"/>
</dbReference>
<dbReference type="PANTHER" id="PTHR42781">
    <property type="entry name" value="SPERMIDINE/PUTRESCINE IMPORT ATP-BINDING PROTEIN POTA"/>
    <property type="match status" value="1"/>
</dbReference>
<name>A0A6J4KYH3_9ACTN</name>
<dbReference type="AlphaFoldDB" id="A0A6J4KYH3"/>
<reference evidence="6" key="1">
    <citation type="submission" date="2020-02" db="EMBL/GenBank/DDBJ databases">
        <authorList>
            <person name="Meier V. D."/>
        </authorList>
    </citation>
    <scope>NUCLEOTIDE SEQUENCE</scope>
    <source>
        <strain evidence="6">AVDCRST_MAG16</strain>
    </source>
</reference>
<proteinExistence type="predicted"/>
<dbReference type="SMART" id="SM00382">
    <property type="entry name" value="AAA"/>
    <property type="match status" value="1"/>
</dbReference>
<dbReference type="PROSITE" id="PS50893">
    <property type="entry name" value="ABC_TRANSPORTER_2"/>
    <property type="match status" value="1"/>
</dbReference>
<dbReference type="SUPFAM" id="SSF50331">
    <property type="entry name" value="MOP-like"/>
    <property type="match status" value="1"/>
</dbReference>
<dbReference type="InterPro" id="IPR017871">
    <property type="entry name" value="ABC_transporter-like_CS"/>
</dbReference>
<dbReference type="GO" id="GO:0015418">
    <property type="term" value="F:ABC-type quaternary ammonium compound transporting activity"/>
    <property type="evidence" value="ECO:0007669"/>
    <property type="project" value="UniProtKB-EC"/>
</dbReference>
<dbReference type="Pfam" id="PF00005">
    <property type="entry name" value="ABC_tran"/>
    <property type="match status" value="1"/>
</dbReference>
<dbReference type="EMBL" id="CADCUE010000048">
    <property type="protein sequence ID" value="CAA9318334.1"/>
    <property type="molecule type" value="Genomic_DNA"/>
</dbReference>
<evidence type="ECO:0000259" key="5">
    <source>
        <dbReference type="PROSITE" id="PS50893"/>
    </source>
</evidence>
<keyword evidence="1" id="KW-0813">Transport</keyword>
<dbReference type="EC" id="7.6.2.9" evidence="4"/>
<protein>
    <recommendedName>
        <fullName evidence="4">ABC-type quaternary amine transporter</fullName>
        <ecNumber evidence="4">7.6.2.9</ecNumber>
    </recommendedName>
</protein>
<evidence type="ECO:0000313" key="6">
    <source>
        <dbReference type="EMBL" id="CAA9318334.1"/>
    </source>
</evidence>
<keyword evidence="2" id="KW-0547">Nucleotide-binding</keyword>
<evidence type="ECO:0000256" key="2">
    <source>
        <dbReference type="ARBA" id="ARBA00022741"/>
    </source>
</evidence>
<feature type="domain" description="ABC transporter" evidence="5">
    <location>
        <begin position="7"/>
        <end position="237"/>
    </location>
</feature>
<dbReference type="InterPro" id="IPR003593">
    <property type="entry name" value="AAA+_ATPase"/>
</dbReference>
<keyword evidence="3 6" id="KW-0067">ATP-binding</keyword>
<dbReference type="InterPro" id="IPR008995">
    <property type="entry name" value="Mo/tungstate-bd_C_term_dom"/>
</dbReference>
<dbReference type="InterPro" id="IPR003439">
    <property type="entry name" value="ABC_transporter-like_ATP-bd"/>
</dbReference>
<dbReference type="GO" id="GO:0005524">
    <property type="term" value="F:ATP binding"/>
    <property type="evidence" value="ECO:0007669"/>
    <property type="project" value="UniProtKB-KW"/>
</dbReference>